<feature type="region of interest" description="Disordered" evidence="1">
    <location>
        <begin position="150"/>
        <end position="171"/>
    </location>
</feature>
<organism evidence="2">
    <name type="scientific">Ixodes ricinus</name>
    <name type="common">Common tick</name>
    <name type="synonym">Acarus ricinus</name>
    <dbReference type="NCBI Taxonomy" id="34613"/>
    <lineage>
        <taxon>Eukaryota</taxon>
        <taxon>Metazoa</taxon>
        <taxon>Ecdysozoa</taxon>
        <taxon>Arthropoda</taxon>
        <taxon>Chelicerata</taxon>
        <taxon>Arachnida</taxon>
        <taxon>Acari</taxon>
        <taxon>Parasitiformes</taxon>
        <taxon>Ixodida</taxon>
        <taxon>Ixodoidea</taxon>
        <taxon>Ixodidae</taxon>
        <taxon>Ixodinae</taxon>
        <taxon>Ixodes</taxon>
    </lineage>
</organism>
<proteinExistence type="evidence at transcript level"/>
<dbReference type="AlphaFoldDB" id="A0A131Y4Q5"/>
<feature type="non-terminal residue" evidence="2">
    <location>
        <position position="1"/>
    </location>
</feature>
<sequence length="203" mass="22803">SSLEPNITMVGTRTSESEQRRLQQLLTSEELGDRKPSQLLRRLQQLLGERASSFDTSLLKELFLQRLPTNVRMVLATAPDLQLAALAQLADSVMDVATPTVAQLQQPQEPSRPVMTSAVSGHSSELNELRDMFCRQLADLRNDISAISLRSRSSSRRRGDSTNLRQRSNSPHPRVCWYHRTFGNQARNCTLPCAAAENFNPHH</sequence>
<dbReference type="EMBL" id="GEFM01002436">
    <property type="protein sequence ID" value="JAP73360.1"/>
    <property type="molecule type" value="mRNA"/>
</dbReference>
<name>A0A131Y4Q5_IXORI</name>
<dbReference type="PANTHER" id="PTHR33327">
    <property type="entry name" value="ENDONUCLEASE"/>
    <property type="match status" value="1"/>
</dbReference>
<dbReference type="PANTHER" id="PTHR33327:SF3">
    <property type="entry name" value="RNA-DIRECTED DNA POLYMERASE"/>
    <property type="match status" value="1"/>
</dbReference>
<accession>A0A131Y4Q5</accession>
<evidence type="ECO:0000256" key="1">
    <source>
        <dbReference type="SAM" id="MobiDB-lite"/>
    </source>
</evidence>
<reference evidence="2" key="1">
    <citation type="submission" date="2016-02" db="EMBL/GenBank/DDBJ databases">
        <title>RNAseq analyses of the midgut from blood- or serum-fed Ixodes ricinus ticks.</title>
        <authorList>
            <person name="Perner J."/>
            <person name="Provaznik J."/>
            <person name="Schrenkova J."/>
            <person name="Urbanova V."/>
            <person name="Ribeiro J.M."/>
            <person name="Kopacek P."/>
        </authorList>
    </citation>
    <scope>NUCLEOTIDE SEQUENCE</scope>
    <source>
        <tissue evidence="2">Gut</tissue>
    </source>
</reference>
<protein>
    <submittedName>
        <fullName evidence="2">Putative tick transposon</fullName>
    </submittedName>
</protein>
<feature type="compositionally biased region" description="Polar residues" evidence="1">
    <location>
        <begin position="161"/>
        <end position="171"/>
    </location>
</feature>
<evidence type="ECO:0000313" key="2">
    <source>
        <dbReference type="EMBL" id="JAP73360.1"/>
    </source>
</evidence>